<name>A0AAV1U2Z3_9STRA</name>
<proteinExistence type="predicted"/>
<sequence>MSSSVVEVVDARARARRVRNKLMMLGAVGIFLYGFGSAVPHAVAKYALGRAKIEEETTETDVAAVQK</sequence>
<evidence type="ECO:0000256" key="1">
    <source>
        <dbReference type="SAM" id="Phobius"/>
    </source>
</evidence>
<accession>A0AAV1U2Z3</accession>
<protein>
    <submittedName>
        <fullName evidence="2">Uncharacterized protein</fullName>
    </submittedName>
</protein>
<evidence type="ECO:0000313" key="3">
    <source>
        <dbReference type="Proteomes" id="UP001162060"/>
    </source>
</evidence>
<organism evidence="2 3">
    <name type="scientific">Peronospora matthiolae</name>
    <dbReference type="NCBI Taxonomy" id="2874970"/>
    <lineage>
        <taxon>Eukaryota</taxon>
        <taxon>Sar</taxon>
        <taxon>Stramenopiles</taxon>
        <taxon>Oomycota</taxon>
        <taxon>Peronosporomycetes</taxon>
        <taxon>Peronosporales</taxon>
        <taxon>Peronosporaceae</taxon>
        <taxon>Peronospora</taxon>
    </lineage>
</organism>
<dbReference type="Proteomes" id="UP001162060">
    <property type="component" value="Unassembled WGS sequence"/>
</dbReference>
<keyword evidence="1" id="KW-0812">Transmembrane</keyword>
<gene>
    <name evidence="2" type="ORF">PM001_LOCUS12749</name>
</gene>
<keyword evidence="1" id="KW-0472">Membrane</keyword>
<comment type="caution">
    <text evidence="2">The sequence shown here is derived from an EMBL/GenBank/DDBJ whole genome shotgun (WGS) entry which is preliminary data.</text>
</comment>
<dbReference type="AlphaFoldDB" id="A0AAV1U2Z3"/>
<reference evidence="2" key="1">
    <citation type="submission" date="2024-01" db="EMBL/GenBank/DDBJ databases">
        <authorList>
            <person name="Webb A."/>
        </authorList>
    </citation>
    <scope>NUCLEOTIDE SEQUENCE</scope>
    <source>
        <strain evidence="2">Pm1</strain>
    </source>
</reference>
<feature type="transmembrane region" description="Helical" evidence="1">
    <location>
        <begin position="22"/>
        <end position="43"/>
    </location>
</feature>
<keyword evidence="1" id="KW-1133">Transmembrane helix</keyword>
<evidence type="ECO:0000313" key="2">
    <source>
        <dbReference type="EMBL" id="CAK7927599.1"/>
    </source>
</evidence>
<dbReference type="EMBL" id="CAKLBY020000113">
    <property type="protein sequence ID" value="CAK7927599.1"/>
    <property type="molecule type" value="Genomic_DNA"/>
</dbReference>